<reference evidence="2" key="2">
    <citation type="submission" date="2023-07" db="EMBL/GenBank/DDBJ databases">
        <authorList>
            <consortium name="Lawrence Berkeley National Laboratory"/>
            <person name="Haridas S."/>
            <person name="Hensen N."/>
            <person name="Bonometti L."/>
            <person name="Westerberg I."/>
            <person name="Brannstrom I.O."/>
            <person name="Guillou S."/>
            <person name="Cros-Aarteil S."/>
            <person name="Calhoun S."/>
            <person name="Kuo A."/>
            <person name="Mondo S."/>
            <person name="Pangilinan J."/>
            <person name="Riley R."/>
            <person name="LaButti K."/>
            <person name="Andreopoulos B."/>
            <person name="Lipzen A."/>
            <person name="Chen C."/>
            <person name="Yanf M."/>
            <person name="Daum C."/>
            <person name="Ng V."/>
            <person name="Clum A."/>
            <person name="Steindorff A."/>
            <person name="Ohm R."/>
            <person name="Martin F."/>
            <person name="Silar P."/>
            <person name="Natvig D."/>
            <person name="Lalanne C."/>
            <person name="Gautier V."/>
            <person name="Ament-velasquez S.L."/>
            <person name="Kruys A."/>
            <person name="Hutchinson M.I."/>
            <person name="Powell A.J."/>
            <person name="Barry K."/>
            <person name="Miller A.N."/>
            <person name="Grigoriev I.V."/>
            <person name="Debuchy R."/>
            <person name="Gladieux P."/>
            <person name="Thoren M.H."/>
            <person name="Johannesson H."/>
        </authorList>
    </citation>
    <scope>NUCLEOTIDE SEQUENCE</scope>
    <source>
        <strain evidence="2">FGSC 1904</strain>
    </source>
</reference>
<dbReference type="AlphaFoldDB" id="A0AAE0PL08"/>
<comment type="caution">
    <text evidence="2">The sequence shown here is derived from an EMBL/GenBank/DDBJ whole genome shotgun (WGS) entry which is preliminary data.</text>
</comment>
<keyword evidence="3" id="KW-1185">Reference proteome</keyword>
<reference evidence="2" key="1">
    <citation type="journal article" date="2023" name="Mol. Phylogenet. Evol.">
        <title>Genome-scale phylogeny and comparative genomics of the fungal order Sordariales.</title>
        <authorList>
            <person name="Hensen N."/>
            <person name="Bonometti L."/>
            <person name="Westerberg I."/>
            <person name="Brannstrom I.O."/>
            <person name="Guillou S."/>
            <person name="Cros-Aarteil S."/>
            <person name="Calhoun S."/>
            <person name="Haridas S."/>
            <person name="Kuo A."/>
            <person name="Mondo S."/>
            <person name="Pangilinan J."/>
            <person name="Riley R."/>
            <person name="LaButti K."/>
            <person name="Andreopoulos B."/>
            <person name="Lipzen A."/>
            <person name="Chen C."/>
            <person name="Yan M."/>
            <person name="Daum C."/>
            <person name="Ng V."/>
            <person name="Clum A."/>
            <person name="Steindorff A."/>
            <person name="Ohm R.A."/>
            <person name="Martin F."/>
            <person name="Silar P."/>
            <person name="Natvig D.O."/>
            <person name="Lalanne C."/>
            <person name="Gautier V."/>
            <person name="Ament-Velasquez S.L."/>
            <person name="Kruys A."/>
            <person name="Hutchinson M.I."/>
            <person name="Powell A.J."/>
            <person name="Barry K."/>
            <person name="Miller A.N."/>
            <person name="Grigoriev I.V."/>
            <person name="Debuchy R."/>
            <person name="Gladieux P."/>
            <person name="Hiltunen Thoren M."/>
            <person name="Johannesson H."/>
        </authorList>
    </citation>
    <scope>NUCLEOTIDE SEQUENCE</scope>
    <source>
        <strain evidence="2">FGSC 1904</strain>
    </source>
</reference>
<proteinExistence type="predicted"/>
<sequence>MRLHPVAKRLKFPGKACVFMPPRRSICSQNLEAAVSGPEDQNGKVTGDGVTPSDSSGNASRRMYPEQVPALYPRRLILVKSTCLRNSVRDHQMRTTTTCRATCGMCLPEDQFRGAQLQIFDIMMRQHDSVWKPCLAVSKRLPQRGMASGIMISRRLAQGSDSPSWPLQVSTTLPNWSMMQNKQDLVVVPTSPRSSCTSYNQLGHRSPSWDTAGRRFWTSFGEHGRRIGADVA</sequence>
<feature type="region of interest" description="Disordered" evidence="1">
    <location>
        <begin position="33"/>
        <end position="62"/>
    </location>
</feature>
<evidence type="ECO:0000313" key="2">
    <source>
        <dbReference type="EMBL" id="KAK3401774.1"/>
    </source>
</evidence>
<evidence type="ECO:0000256" key="1">
    <source>
        <dbReference type="SAM" id="MobiDB-lite"/>
    </source>
</evidence>
<gene>
    <name evidence="2" type="ORF">B0T20DRAFT_122407</name>
</gene>
<protein>
    <submittedName>
        <fullName evidence="2">Uncharacterized protein</fullName>
    </submittedName>
</protein>
<dbReference type="EMBL" id="JAUTDP010000002">
    <property type="protein sequence ID" value="KAK3401774.1"/>
    <property type="molecule type" value="Genomic_DNA"/>
</dbReference>
<dbReference type="Proteomes" id="UP001281003">
    <property type="component" value="Unassembled WGS sequence"/>
</dbReference>
<accession>A0AAE0PL08</accession>
<organism evidence="2 3">
    <name type="scientific">Sordaria brevicollis</name>
    <dbReference type="NCBI Taxonomy" id="83679"/>
    <lineage>
        <taxon>Eukaryota</taxon>
        <taxon>Fungi</taxon>
        <taxon>Dikarya</taxon>
        <taxon>Ascomycota</taxon>
        <taxon>Pezizomycotina</taxon>
        <taxon>Sordariomycetes</taxon>
        <taxon>Sordariomycetidae</taxon>
        <taxon>Sordariales</taxon>
        <taxon>Sordariaceae</taxon>
        <taxon>Sordaria</taxon>
    </lineage>
</organism>
<evidence type="ECO:0000313" key="3">
    <source>
        <dbReference type="Proteomes" id="UP001281003"/>
    </source>
</evidence>
<name>A0AAE0PL08_SORBR</name>